<dbReference type="EMBL" id="AAMS01000002">
    <property type="protein sequence ID" value="EAQ07670.1"/>
    <property type="molecule type" value="Genomic_DNA"/>
</dbReference>
<evidence type="ECO:0000313" key="4">
    <source>
        <dbReference type="Proteomes" id="UP000004507"/>
    </source>
</evidence>
<evidence type="ECO:0000313" key="3">
    <source>
        <dbReference type="EMBL" id="EAQ07670.1"/>
    </source>
</evidence>
<dbReference type="STRING" id="314232.SKA53_12573"/>
<dbReference type="eggNOG" id="COG0596">
    <property type="taxonomic scope" value="Bacteria"/>
</dbReference>
<evidence type="ECO:0000256" key="1">
    <source>
        <dbReference type="ARBA" id="ARBA00022801"/>
    </source>
</evidence>
<organism evidence="3 4">
    <name type="scientific">Yoonia vestfoldensis SKA53</name>
    <dbReference type="NCBI Taxonomy" id="314232"/>
    <lineage>
        <taxon>Bacteria</taxon>
        <taxon>Pseudomonadati</taxon>
        <taxon>Pseudomonadota</taxon>
        <taxon>Alphaproteobacteria</taxon>
        <taxon>Rhodobacterales</taxon>
        <taxon>Paracoccaceae</taxon>
        <taxon>Yoonia</taxon>
    </lineage>
</organism>
<keyword evidence="4" id="KW-1185">Reference proteome</keyword>
<dbReference type="HOGENOM" id="CLU_020336_7_1_5"/>
<sequence>MEHPMIQGFTPSRVVCGDITLSVHRAGQGTPLILLHGYPQNHHCWEKVAPALATQFDVIIPDLRGYGDSDAPADDADHTTYSKRTMAADIAALMDALGIDRAHVLGHDRGGRVAYRFALDHPDRIIRLGIIEIVPTGDFWANWSADLAMKAYHWTYLAQPAPLPERMIGADPAGYIDWTLIAWTMGKSLGVFSDAALASYRAQAADPAHLHAMCADYRAGATFDRALDEADKAAGRKIAAPLHFLWAKGGFPAQTGDPAALWRPWVQQMTDASCVSGHFAMEENPQAVIDSFLPFFGVH</sequence>
<reference evidence="3 4" key="1">
    <citation type="submission" date="2006-01" db="EMBL/GenBank/DDBJ databases">
        <authorList>
            <person name="Hagstrom A."/>
            <person name="Ferriera S."/>
            <person name="Johnson J."/>
            <person name="Kravitz S."/>
            <person name="Halpern A."/>
            <person name="Remington K."/>
            <person name="Beeson K."/>
            <person name="Tran B."/>
            <person name="Rogers Y.-H."/>
            <person name="Friedman R."/>
            <person name="Venter J.C."/>
        </authorList>
    </citation>
    <scope>NUCLEOTIDE SEQUENCE [LARGE SCALE GENOMIC DNA]</scope>
    <source>
        <strain evidence="3 4">SKA53</strain>
    </source>
</reference>
<dbReference type="InterPro" id="IPR029058">
    <property type="entry name" value="AB_hydrolase_fold"/>
</dbReference>
<dbReference type="Proteomes" id="UP000004507">
    <property type="component" value="Unassembled WGS sequence"/>
</dbReference>
<dbReference type="InterPro" id="IPR000639">
    <property type="entry name" value="Epox_hydrolase-like"/>
</dbReference>
<dbReference type="GO" id="GO:0016787">
    <property type="term" value="F:hydrolase activity"/>
    <property type="evidence" value="ECO:0007669"/>
    <property type="project" value="UniProtKB-KW"/>
</dbReference>
<dbReference type="ESTHER" id="9rhob-a3v2t9">
    <property type="family name" value="Haloacetate_dehalogenase"/>
</dbReference>
<protein>
    <submittedName>
        <fullName evidence="3">Possible epoxide hydrolase</fullName>
    </submittedName>
</protein>
<keyword evidence="1 3" id="KW-0378">Hydrolase</keyword>
<evidence type="ECO:0000259" key="2">
    <source>
        <dbReference type="Pfam" id="PF00561"/>
    </source>
</evidence>
<feature type="domain" description="AB hydrolase-1" evidence="2">
    <location>
        <begin position="31"/>
        <end position="143"/>
    </location>
</feature>
<gene>
    <name evidence="3" type="ORF">SKA53_12573</name>
</gene>
<accession>A3V2T9</accession>
<dbReference type="Pfam" id="PF00561">
    <property type="entry name" value="Abhydrolase_1"/>
    <property type="match status" value="1"/>
</dbReference>
<dbReference type="SUPFAM" id="SSF53474">
    <property type="entry name" value="alpha/beta-Hydrolases"/>
    <property type="match status" value="1"/>
</dbReference>
<dbReference type="PRINTS" id="PR00412">
    <property type="entry name" value="EPOXHYDRLASE"/>
</dbReference>
<name>A3V2T9_9RHOB</name>
<dbReference type="InterPro" id="IPR000073">
    <property type="entry name" value="AB_hydrolase_1"/>
</dbReference>
<dbReference type="Gene3D" id="3.40.50.1820">
    <property type="entry name" value="alpha/beta hydrolase"/>
    <property type="match status" value="1"/>
</dbReference>
<dbReference type="AlphaFoldDB" id="A3V2T9"/>
<dbReference type="PRINTS" id="PR00111">
    <property type="entry name" value="ABHYDROLASE"/>
</dbReference>
<dbReference type="PANTHER" id="PTHR43329">
    <property type="entry name" value="EPOXIDE HYDROLASE"/>
    <property type="match status" value="1"/>
</dbReference>
<comment type="caution">
    <text evidence="3">The sequence shown here is derived from an EMBL/GenBank/DDBJ whole genome shotgun (WGS) entry which is preliminary data.</text>
</comment>
<proteinExistence type="predicted"/>